<feature type="coiled-coil region" evidence="1">
    <location>
        <begin position="1"/>
        <end position="96"/>
    </location>
</feature>
<keyword evidence="1" id="KW-0175">Coiled coil</keyword>
<evidence type="ECO:0000256" key="1">
    <source>
        <dbReference type="SAM" id="Coils"/>
    </source>
</evidence>
<comment type="caution">
    <text evidence="2">The sequence shown here is derived from an EMBL/GenBank/DDBJ whole genome shotgun (WGS) entry which is preliminary data.</text>
</comment>
<keyword evidence="3" id="KW-1185">Reference proteome</keyword>
<evidence type="ECO:0000313" key="3">
    <source>
        <dbReference type="Proteomes" id="UP000789375"/>
    </source>
</evidence>
<dbReference type="Proteomes" id="UP000789375">
    <property type="component" value="Unassembled WGS sequence"/>
</dbReference>
<dbReference type="EMBL" id="CAJVPP010003840">
    <property type="protein sequence ID" value="CAG8638413.1"/>
    <property type="molecule type" value="Genomic_DNA"/>
</dbReference>
<organism evidence="2 3">
    <name type="scientific">Funneliformis mosseae</name>
    <name type="common">Endomycorrhizal fungus</name>
    <name type="synonym">Glomus mosseae</name>
    <dbReference type="NCBI Taxonomy" id="27381"/>
    <lineage>
        <taxon>Eukaryota</taxon>
        <taxon>Fungi</taxon>
        <taxon>Fungi incertae sedis</taxon>
        <taxon>Mucoromycota</taxon>
        <taxon>Glomeromycotina</taxon>
        <taxon>Glomeromycetes</taxon>
        <taxon>Glomerales</taxon>
        <taxon>Glomeraceae</taxon>
        <taxon>Funneliformis</taxon>
    </lineage>
</organism>
<reference evidence="2" key="1">
    <citation type="submission" date="2021-06" db="EMBL/GenBank/DDBJ databases">
        <authorList>
            <person name="Kallberg Y."/>
            <person name="Tangrot J."/>
            <person name="Rosling A."/>
        </authorList>
    </citation>
    <scope>NUCLEOTIDE SEQUENCE</scope>
    <source>
        <strain evidence="2">87-6 pot B 2015</strain>
    </source>
</reference>
<proteinExistence type="predicted"/>
<protein>
    <submittedName>
        <fullName evidence="2">10064_t:CDS:1</fullName>
    </submittedName>
</protein>
<dbReference type="AlphaFoldDB" id="A0A9N9DEH1"/>
<sequence length="115" mass="13673">MVNIEKTLKVLEARVNELDQSNKGLLLQSKNLEEKIRKREEAEIKHETINNLEEKIRKQEEAEIKHETINNLEEKISEREEVSKEKREIINELEERISSPIFKSQCINNYPLISF</sequence>
<name>A0A9N9DEH1_FUNMO</name>
<accession>A0A9N9DEH1</accession>
<evidence type="ECO:0000313" key="2">
    <source>
        <dbReference type="EMBL" id="CAG8638413.1"/>
    </source>
</evidence>
<gene>
    <name evidence="2" type="ORF">FMOSSE_LOCUS10857</name>
</gene>